<dbReference type="FunFam" id="1.20.1740.10:FF:000025">
    <property type="entry name" value="High-affinity methionine permease"/>
    <property type="match status" value="1"/>
</dbReference>
<comment type="caution">
    <text evidence="7">The sequence shown here is derived from an EMBL/GenBank/DDBJ whole genome shotgun (WGS) entry which is preliminary data.</text>
</comment>
<feature type="transmembrane region" description="Helical" evidence="6">
    <location>
        <begin position="81"/>
        <end position="105"/>
    </location>
</feature>
<keyword evidence="2 6" id="KW-0812">Transmembrane</keyword>
<evidence type="ECO:0000256" key="1">
    <source>
        <dbReference type="ARBA" id="ARBA00004141"/>
    </source>
</evidence>
<dbReference type="OrthoDB" id="5982228at2759"/>
<feature type="transmembrane region" description="Helical" evidence="6">
    <location>
        <begin position="275"/>
        <end position="298"/>
    </location>
</feature>
<keyword evidence="4 6" id="KW-0472">Membrane</keyword>
<feature type="transmembrane region" description="Helical" evidence="6">
    <location>
        <begin position="166"/>
        <end position="187"/>
    </location>
</feature>
<dbReference type="EMBL" id="LGTZ01000589">
    <property type="protein sequence ID" value="OJD24311.1"/>
    <property type="molecule type" value="Genomic_DNA"/>
</dbReference>
<feature type="transmembrane region" description="Helical" evidence="6">
    <location>
        <begin position="49"/>
        <end position="69"/>
    </location>
</feature>
<keyword evidence="3 6" id="KW-1133">Transmembrane helix</keyword>
<evidence type="ECO:0000256" key="2">
    <source>
        <dbReference type="ARBA" id="ARBA00022692"/>
    </source>
</evidence>
<feature type="transmembrane region" description="Helical" evidence="6">
    <location>
        <begin position="438"/>
        <end position="460"/>
    </location>
</feature>
<feature type="transmembrane region" description="Helical" evidence="6">
    <location>
        <begin position="472"/>
        <end position="494"/>
    </location>
</feature>
<dbReference type="Proteomes" id="UP000242791">
    <property type="component" value="Unassembled WGS sequence"/>
</dbReference>
<comment type="subcellular location">
    <subcellularLocation>
        <location evidence="1">Membrane</location>
        <topology evidence="1">Multi-pass membrane protein</topology>
    </subcellularLocation>
</comment>
<dbReference type="VEuPathDB" id="FungiDB:ACJ73_04330"/>
<feature type="region of interest" description="Disordered" evidence="5">
    <location>
        <begin position="1"/>
        <end position="20"/>
    </location>
</feature>
<organism evidence="7 8">
    <name type="scientific">Blastomyces percursus</name>
    <dbReference type="NCBI Taxonomy" id="1658174"/>
    <lineage>
        <taxon>Eukaryota</taxon>
        <taxon>Fungi</taxon>
        <taxon>Dikarya</taxon>
        <taxon>Ascomycota</taxon>
        <taxon>Pezizomycotina</taxon>
        <taxon>Eurotiomycetes</taxon>
        <taxon>Eurotiomycetidae</taxon>
        <taxon>Onygenales</taxon>
        <taxon>Ajellomycetaceae</taxon>
        <taxon>Blastomyces</taxon>
    </lineage>
</organism>
<dbReference type="InterPro" id="IPR050598">
    <property type="entry name" value="AminoAcid_Transporter"/>
</dbReference>
<feature type="transmembrane region" description="Helical" evidence="6">
    <location>
        <begin position="405"/>
        <end position="426"/>
    </location>
</feature>
<dbReference type="PIRSF" id="PIRSF006060">
    <property type="entry name" value="AA_transporter"/>
    <property type="match status" value="1"/>
</dbReference>
<evidence type="ECO:0008006" key="9">
    <source>
        <dbReference type="Google" id="ProtNLM"/>
    </source>
</evidence>
<evidence type="ECO:0000256" key="4">
    <source>
        <dbReference type="ARBA" id="ARBA00023136"/>
    </source>
</evidence>
<feature type="transmembrane region" description="Helical" evidence="6">
    <location>
        <begin position="126"/>
        <end position="146"/>
    </location>
</feature>
<accession>A0A1J9R731</accession>
<evidence type="ECO:0000256" key="3">
    <source>
        <dbReference type="ARBA" id="ARBA00022989"/>
    </source>
</evidence>
<feature type="transmembrane region" description="Helical" evidence="6">
    <location>
        <begin position="372"/>
        <end position="393"/>
    </location>
</feature>
<evidence type="ECO:0000313" key="8">
    <source>
        <dbReference type="Proteomes" id="UP000242791"/>
    </source>
</evidence>
<proteinExistence type="predicted"/>
<sequence length="529" mass="57840">MPPGEKTWLSSGSWRSSSNKSLDIGYQTGEEGQSEIGDSYQTSSSRRQIGLTSAVFLIFNRMIGTGIFATPSSIFALSGSVGLSLFIWVAGMIIAAAGMAVYIEFGTGLPRNGGEKNYLEYVFRKPRFLTSCLYTGYVVLLGWAGSNSVIFGEYILHAAQIEVNRWNQRGIGLACITAAFLIHGLALKWGLRLQNLLGIIKLLVIIIIVVAGWAALGGALKIEKPNNFENAFEGTTGSAYGVVSALYIVIWSFIGYSNANYALSETKNPVKTLKIAAPLALGIVSILYILANVAYFAAVPKEEILSSGRVLAASFFRNVFGTEAERALSVFVALSAFGNVLSVIFSQGRLVQELGREGIIPFSRLWASNKPFNAPFAGLFEHWVVSVVIMLAPPPGDAYNFILNVISYPLSIINTFVAGGLIHIYLNRAKYNWNPPVSATLPVVVFFLLSNMYLVIAPFVPPTGDQNVYDELPYYLHCVVGIAILLAGGIYWLIWAQLMPRLGKYRLERKVVVGEDGWARNVFTKKYLT</sequence>
<keyword evidence="8" id="KW-1185">Reference proteome</keyword>
<gene>
    <name evidence="7" type="ORF">ACJ73_04330</name>
</gene>
<name>A0A1J9R731_9EURO</name>
<evidence type="ECO:0000313" key="7">
    <source>
        <dbReference type="EMBL" id="OJD24311.1"/>
    </source>
</evidence>
<dbReference type="GO" id="GO:0015179">
    <property type="term" value="F:L-amino acid transmembrane transporter activity"/>
    <property type="evidence" value="ECO:0007669"/>
    <property type="project" value="TreeGrafter"/>
</dbReference>
<evidence type="ECO:0000256" key="5">
    <source>
        <dbReference type="SAM" id="MobiDB-lite"/>
    </source>
</evidence>
<feature type="transmembrane region" description="Helical" evidence="6">
    <location>
        <begin position="327"/>
        <end position="351"/>
    </location>
</feature>
<dbReference type="PANTHER" id="PTHR11785:SF498">
    <property type="entry name" value="HIGH-AFFINITY METHIONINE PERMEASE"/>
    <property type="match status" value="1"/>
</dbReference>
<dbReference type="AlphaFoldDB" id="A0A1J9R731"/>
<dbReference type="InterPro" id="IPR002293">
    <property type="entry name" value="AA/rel_permease1"/>
</dbReference>
<dbReference type="Gene3D" id="1.20.1740.10">
    <property type="entry name" value="Amino acid/polyamine transporter I"/>
    <property type="match status" value="1"/>
</dbReference>
<feature type="transmembrane region" description="Helical" evidence="6">
    <location>
        <begin position="240"/>
        <end position="263"/>
    </location>
</feature>
<protein>
    <recommendedName>
        <fullName evidence="9">High affinity methionine permease</fullName>
    </recommendedName>
</protein>
<dbReference type="Pfam" id="PF13520">
    <property type="entry name" value="AA_permease_2"/>
    <property type="match status" value="1"/>
</dbReference>
<reference evidence="7 8" key="1">
    <citation type="submission" date="2015-08" db="EMBL/GenBank/DDBJ databases">
        <title>Emmonsia species relationships and genome sequence.</title>
        <authorList>
            <person name="Cuomo C.A."/>
            <person name="Schwartz I.S."/>
            <person name="Kenyon C."/>
            <person name="De Hoog G.S."/>
            <person name="Govender N.P."/>
            <person name="Botha A."/>
            <person name="Moreno L."/>
            <person name="De Vries M."/>
            <person name="Munoz J.F."/>
            <person name="Stielow J.B."/>
        </authorList>
    </citation>
    <scope>NUCLEOTIDE SEQUENCE [LARGE SCALE GENOMIC DNA]</scope>
    <source>
        <strain evidence="7 8">EI222</strain>
    </source>
</reference>
<dbReference type="GO" id="GO:0016020">
    <property type="term" value="C:membrane"/>
    <property type="evidence" value="ECO:0007669"/>
    <property type="project" value="UniProtKB-SubCell"/>
</dbReference>
<dbReference type="STRING" id="1658174.A0A1J9R731"/>
<feature type="compositionally biased region" description="Low complexity" evidence="5">
    <location>
        <begin position="10"/>
        <end position="20"/>
    </location>
</feature>
<evidence type="ECO:0000256" key="6">
    <source>
        <dbReference type="SAM" id="Phobius"/>
    </source>
</evidence>
<dbReference type="PANTHER" id="PTHR11785">
    <property type="entry name" value="AMINO ACID TRANSPORTER"/>
    <property type="match status" value="1"/>
</dbReference>
<feature type="transmembrane region" description="Helical" evidence="6">
    <location>
        <begin position="199"/>
        <end position="220"/>
    </location>
</feature>